<accession>A0AAD8I5Y6</accession>
<keyword evidence="3" id="KW-1185">Reference proteome</keyword>
<protein>
    <submittedName>
        <fullName evidence="2">Uncharacterized protein</fullName>
    </submittedName>
</protein>
<reference evidence="2" key="1">
    <citation type="submission" date="2023-02" db="EMBL/GenBank/DDBJ databases">
        <title>Genome of toxic invasive species Heracleum sosnowskyi carries increased number of genes despite the absence of recent whole-genome duplications.</title>
        <authorList>
            <person name="Schelkunov M."/>
            <person name="Shtratnikova V."/>
            <person name="Makarenko M."/>
            <person name="Klepikova A."/>
            <person name="Omelchenko D."/>
            <person name="Novikova G."/>
            <person name="Obukhova E."/>
            <person name="Bogdanov V."/>
            <person name="Penin A."/>
            <person name="Logacheva M."/>
        </authorList>
    </citation>
    <scope>NUCLEOTIDE SEQUENCE</scope>
    <source>
        <strain evidence="2">Hsosn_3</strain>
        <tissue evidence="2">Leaf</tissue>
    </source>
</reference>
<name>A0AAD8I5Y6_9APIA</name>
<evidence type="ECO:0000313" key="2">
    <source>
        <dbReference type="EMBL" id="KAK1379747.1"/>
    </source>
</evidence>
<sequence length="108" mass="11701">MSLDWTGLCSTFEGYCHFQCTATSTVHMKAKAESVMTCKSCYQTEASMHGEKCSMAPTVPFVPQGQKPLNAATAAVGEKPNVSNGGLKHSVERKPRRSLSSEPHNSEH</sequence>
<evidence type="ECO:0000256" key="1">
    <source>
        <dbReference type="SAM" id="MobiDB-lite"/>
    </source>
</evidence>
<gene>
    <name evidence="2" type="ORF">POM88_026491</name>
</gene>
<feature type="compositionally biased region" description="Polar residues" evidence="1">
    <location>
        <begin position="98"/>
        <end position="108"/>
    </location>
</feature>
<proteinExistence type="predicted"/>
<evidence type="ECO:0000313" key="3">
    <source>
        <dbReference type="Proteomes" id="UP001237642"/>
    </source>
</evidence>
<dbReference type="Proteomes" id="UP001237642">
    <property type="component" value="Unassembled WGS sequence"/>
</dbReference>
<reference evidence="2" key="2">
    <citation type="submission" date="2023-05" db="EMBL/GenBank/DDBJ databases">
        <authorList>
            <person name="Schelkunov M.I."/>
        </authorList>
    </citation>
    <scope>NUCLEOTIDE SEQUENCE</scope>
    <source>
        <strain evidence="2">Hsosn_3</strain>
        <tissue evidence="2">Leaf</tissue>
    </source>
</reference>
<organism evidence="2 3">
    <name type="scientific">Heracleum sosnowskyi</name>
    <dbReference type="NCBI Taxonomy" id="360622"/>
    <lineage>
        <taxon>Eukaryota</taxon>
        <taxon>Viridiplantae</taxon>
        <taxon>Streptophyta</taxon>
        <taxon>Embryophyta</taxon>
        <taxon>Tracheophyta</taxon>
        <taxon>Spermatophyta</taxon>
        <taxon>Magnoliopsida</taxon>
        <taxon>eudicotyledons</taxon>
        <taxon>Gunneridae</taxon>
        <taxon>Pentapetalae</taxon>
        <taxon>asterids</taxon>
        <taxon>campanulids</taxon>
        <taxon>Apiales</taxon>
        <taxon>Apiaceae</taxon>
        <taxon>Apioideae</taxon>
        <taxon>apioid superclade</taxon>
        <taxon>Tordylieae</taxon>
        <taxon>Tordyliinae</taxon>
        <taxon>Heracleum</taxon>
    </lineage>
</organism>
<dbReference type="AlphaFoldDB" id="A0AAD8I5Y6"/>
<dbReference type="EMBL" id="JAUIZM010000006">
    <property type="protein sequence ID" value="KAK1379747.1"/>
    <property type="molecule type" value="Genomic_DNA"/>
</dbReference>
<feature type="region of interest" description="Disordered" evidence="1">
    <location>
        <begin position="75"/>
        <end position="108"/>
    </location>
</feature>
<comment type="caution">
    <text evidence="2">The sequence shown here is derived from an EMBL/GenBank/DDBJ whole genome shotgun (WGS) entry which is preliminary data.</text>
</comment>